<evidence type="ECO:0000313" key="1">
    <source>
        <dbReference type="EMBL" id="KZX10674.1"/>
    </source>
</evidence>
<comment type="caution">
    <text evidence="1">The sequence shown here is derived from an EMBL/GenBank/DDBJ whole genome shotgun (WGS) entry which is preliminary data.</text>
</comment>
<keyword evidence="2" id="KW-1185">Reference proteome</keyword>
<reference evidence="1 2" key="1">
    <citation type="submission" date="2016-04" db="EMBL/GenBank/DDBJ databases">
        <title>Genome sequence of Methanobrevibacter filiformis DSM 11501.</title>
        <authorList>
            <person name="Poehlein A."/>
            <person name="Seedorf H."/>
            <person name="Daniel R."/>
        </authorList>
    </citation>
    <scope>NUCLEOTIDE SEQUENCE [LARGE SCALE GENOMIC DNA]</scope>
    <source>
        <strain evidence="1 2">DSM 11501</strain>
    </source>
</reference>
<dbReference type="STRING" id="55758.MBFIL_16650"/>
<dbReference type="OrthoDB" id="378808at2157"/>
<accession>A0A165ZGC0</accession>
<name>A0A165ZGC0_9EURY</name>
<dbReference type="AlphaFoldDB" id="A0A165ZGC0"/>
<evidence type="ECO:0000313" key="2">
    <source>
        <dbReference type="Proteomes" id="UP000077066"/>
    </source>
</evidence>
<protein>
    <submittedName>
        <fullName evidence="1">Uncharacterized protein</fullName>
    </submittedName>
</protein>
<sequence length="51" mass="6194">MVLKINSEILDFIENSKYKEEEKKFLIASIILEAKRYKTKYARFTEEYDTI</sequence>
<gene>
    <name evidence="1" type="ORF">MBFIL_16650</name>
</gene>
<dbReference type="RefSeq" id="WP_157078737.1">
    <property type="nucleotide sequence ID" value="NZ_LWMT01000266.1"/>
</dbReference>
<dbReference type="PATRIC" id="fig|55758.3.peg.1877"/>
<organism evidence="1 2">
    <name type="scientific">Methanobrevibacter filiformis</name>
    <dbReference type="NCBI Taxonomy" id="55758"/>
    <lineage>
        <taxon>Archaea</taxon>
        <taxon>Methanobacteriati</taxon>
        <taxon>Methanobacteriota</taxon>
        <taxon>Methanomada group</taxon>
        <taxon>Methanobacteria</taxon>
        <taxon>Methanobacteriales</taxon>
        <taxon>Methanobacteriaceae</taxon>
        <taxon>Methanobrevibacter</taxon>
    </lineage>
</organism>
<proteinExistence type="predicted"/>
<dbReference type="Proteomes" id="UP000077066">
    <property type="component" value="Unassembled WGS sequence"/>
</dbReference>
<dbReference type="EMBL" id="LWMT01000266">
    <property type="protein sequence ID" value="KZX10674.1"/>
    <property type="molecule type" value="Genomic_DNA"/>
</dbReference>